<dbReference type="Proteomes" id="UP000602198">
    <property type="component" value="Unassembled WGS sequence"/>
</dbReference>
<dbReference type="NCBIfam" id="NF006043">
    <property type="entry name" value="PRK08186.1"/>
    <property type="match status" value="1"/>
</dbReference>
<dbReference type="Gene3D" id="3.90.1300.10">
    <property type="entry name" value="Amidase signature (AS) domain"/>
    <property type="match status" value="1"/>
</dbReference>
<evidence type="ECO:0000259" key="2">
    <source>
        <dbReference type="Pfam" id="PF21986"/>
    </source>
</evidence>
<keyword evidence="4" id="KW-1185">Reference proteome</keyword>
<dbReference type="InterPro" id="IPR023631">
    <property type="entry name" value="Amidase_dom"/>
</dbReference>
<dbReference type="EC" id="3.5.1.54" evidence="3"/>
<proteinExistence type="predicted"/>
<name>A0ABS1M4A9_9NOCA</name>
<feature type="domain" description="Amidase" evidence="1">
    <location>
        <begin position="48"/>
        <end position="416"/>
    </location>
</feature>
<dbReference type="RefSeq" id="WP_201947604.1">
    <property type="nucleotide sequence ID" value="NZ_JAERRJ010000005.1"/>
</dbReference>
<dbReference type="GO" id="GO:0004039">
    <property type="term" value="F:allophanate hydrolase activity"/>
    <property type="evidence" value="ECO:0007669"/>
    <property type="project" value="UniProtKB-EC"/>
</dbReference>
<accession>A0ABS1M4A9</accession>
<reference evidence="3 4" key="1">
    <citation type="submission" date="2021-01" db="EMBL/GenBank/DDBJ databases">
        <title>WGS of actinomycetes isolated from Thailand.</title>
        <authorList>
            <person name="Thawai C."/>
        </authorList>
    </citation>
    <scope>NUCLEOTIDE SEQUENCE [LARGE SCALE GENOMIC DNA]</scope>
    <source>
        <strain evidence="3 4">LPG 2</strain>
    </source>
</reference>
<dbReference type="Pfam" id="PF21986">
    <property type="entry name" value="AH_C"/>
    <property type="match status" value="1"/>
</dbReference>
<keyword evidence="3" id="KW-0378">Hydrolase</keyword>
<dbReference type="SUPFAM" id="SSF75304">
    <property type="entry name" value="Amidase signature (AS) enzymes"/>
    <property type="match status" value="1"/>
</dbReference>
<comment type="caution">
    <text evidence="3">The sequence shown here is derived from an EMBL/GenBank/DDBJ whole genome shotgun (WGS) entry which is preliminary data.</text>
</comment>
<protein>
    <submittedName>
        <fullName evidence="3">Allophanate hydrolase</fullName>
        <ecNumber evidence="3">3.5.1.54</ecNumber>
    </submittedName>
</protein>
<evidence type="ECO:0000313" key="4">
    <source>
        <dbReference type="Proteomes" id="UP000602198"/>
    </source>
</evidence>
<dbReference type="InterPro" id="IPR053844">
    <property type="entry name" value="AH_C"/>
</dbReference>
<dbReference type="PANTHER" id="PTHR11895">
    <property type="entry name" value="TRANSAMIDASE"/>
    <property type="match status" value="1"/>
</dbReference>
<dbReference type="NCBIfam" id="TIGR02713">
    <property type="entry name" value="allophanate_hyd"/>
    <property type="match status" value="1"/>
</dbReference>
<feature type="domain" description="Allophanate hydrolase C-terminal" evidence="2">
    <location>
        <begin position="447"/>
        <end position="569"/>
    </location>
</feature>
<evidence type="ECO:0000313" key="3">
    <source>
        <dbReference type="EMBL" id="MBL1075497.1"/>
    </source>
</evidence>
<dbReference type="EMBL" id="JAERRJ010000005">
    <property type="protein sequence ID" value="MBL1075497.1"/>
    <property type="molecule type" value="Genomic_DNA"/>
</dbReference>
<organism evidence="3 4">
    <name type="scientific">Nocardia acididurans</name>
    <dbReference type="NCBI Taxonomy" id="2802282"/>
    <lineage>
        <taxon>Bacteria</taxon>
        <taxon>Bacillati</taxon>
        <taxon>Actinomycetota</taxon>
        <taxon>Actinomycetes</taxon>
        <taxon>Mycobacteriales</taxon>
        <taxon>Nocardiaceae</taxon>
        <taxon>Nocardia</taxon>
    </lineage>
</organism>
<dbReference type="Pfam" id="PF01425">
    <property type="entry name" value="Amidase"/>
    <property type="match status" value="1"/>
</dbReference>
<dbReference type="InterPro" id="IPR036928">
    <property type="entry name" value="AS_sf"/>
</dbReference>
<gene>
    <name evidence="3" type="primary">atzF</name>
    <name evidence="3" type="ORF">JK358_13945</name>
</gene>
<dbReference type="InterPro" id="IPR000120">
    <property type="entry name" value="Amidase"/>
</dbReference>
<dbReference type="Gene3D" id="1.20.58.1700">
    <property type="match status" value="1"/>
</dbReference>
<dbReference type="PANTHER" id="PTHR11895:SF169">
    <property type="entry name" value="GLUTAMYL-TRNA(GLN) AMIDOTRANSFERASE"/>
    <property type="match status" value="1"/>
</dbReference>
<sequence>MVAIGKTVPGQPTPVIHSRPQAIHTCSDNFEEPTMTVWIHRRSDTDVAAESAAANGPLAGIRLAVKDNVDVAGLPTTAGCPEYTYFPGADAAAVAALRAAGAVVVGKTNLDQFATGLVGTRSPYGVVENAVRAGFVSGGSSSGSAAAVARGEVDIAIGTDTAGSGRVPAALHGIVGIKPTVGVVSTAGVVPACRSYDCVTVFAADLRSAGRAMGVMATGAPARPWPADTRSAAPPNPVVAVFAHLPDLDPAWREAFDRTVDGLRERGARIVEIDAEPFLAAARLLYSGALVAERYSAVGEFVDAHAEVVDPTVASIIRAARDIPAHQLVTDQAELERLRTCALAALSGADVLLAPTVPTHPTIAQVAADPIGVNSRLGTYTNFCNLFDLCAVAVPAADAGEVPLGVTVFARAFEDAVAFDVAALVTGAPAEEIPEPAWPLAVAPVQELIVFGAHLRGQPLEHQLIELGARWAGPVRTSPRYRLAALPTTPSKPAVTRVPDDESGVAIAGERWLLSPAALGRFLAALPAPMQLGAVELEDGSWRTGFSTAGAAAASAKDISEYGGWRAALAAGAVGC</sequence>
<dbReference type="Gene3D" id="3.10.490.10">
    <property type="entry name" value="Gamma-glutamyl cyclotransferase-like"/>
    <property type="match status" value="1"/>
</dbReference>
<evidence type="ECO:0000259" key="1">
    <source>
        <dbReference type="Pfam" id="PF01425"/>
    </source>
</evidence>
<dbReference type="InterPro" id="IPR014085">
    <property type="entry name" value="Allophanate_hydrolase"/>
</dbReference>